<dbReference type="PANTHER" id="PTHR11102">
    <property type="entry name" value="SEL-1-LIKE PROTEIN"/>
    <property type="match status" value="1"/>
</dbReference>
<proteinExistence type="predicted"/>
<dbReference type="EMBL" id="JAPIUZ010000006">
    <property type="protein sequence ID" value="MCX2564472.1"/>
    <property type="molecule type" value="Genomic_DNA"/>
</dbReference>
<keyword evidence="2" id="KW-1185">Reference proteome</keyword>
<dbReference type="Proteomes" id="UP001301152">
    <property type="component" value="Unassembled WGS sequence"/>
</dbReference>
<dbReference type="RefSeq" id="WP_173560208.1">
    <property type="nucleotide sequence ID" value="NZ_JAPIUZ010000006.1"/>
</dbReference>
<evidence type="ECO:0000313" key="1">
    <source>
        <dbReference type="EMBL" id="MCX2564472.1"/>
    </source>
</evidence>
<name>A0ABT3QGQ5_9PROT</name>
<evidence type="ECO:0000313" key="2">
    <source>
        <dbReference type="Proteomes" id="UP001301152"/>
    </source>
</evidence>
<comment type="caution">
    <text evidence="1">The sequence shown here is derived from an EMBL/GenBank/DDBJ whole genome shotgun (WGS) entry which is preliminary data.</text>
</comment>
<dbReference type="Gene3D" id="1.25.40.10">
    <property type="entry name" value="Tetratricopeptide repeat domain"/>
    <property type="match status" value="2"/>
</dbReference>
<accession>A0ABT3QGQ5</accession>
<gene>
    <name evidence="1" type="ORF">OQ497_10955</name>
</gene>
<dbReference type="InterPro" id="IPR006597">
    <property type="entry name" value="Sel1-like"/>
</dbReference>
<dbReference type="InterPro" id="IPR011990">
    <property type="entry name" value="TPR-like_helical_dom_sf"/>
</dbReference>
<dbReference type="InterPro" id="IPR050767">
    <property type="entry name" value="Sel1_AlgK"/>
</dbReference>
<protein>
    <submittedName>
        <fullName evidence="1">SEL1-like repeat protein</fullName>
    </submittedName>
</protein>
<sequence>MVVSLIKRMVGRDGSAEARLEGAKALMAASETAIKGFSQLSLLAREDIPEAQFLVADAYLTGNGVPPNLPEGVRWMRQAARKGWPKAGFTMATLYLNGLPASIEDQGSSGALFGASSPLVEKGEPNFHRAAVWAKLSAELGDVDGQAIYGYVLCNGPEDVRNPEEGRNWYRKAAEAGNAQGHLGLGLLTLGTASSQDDYIVAAQHLRKAADAGLSTALYLMGVMYEHGMGGCSADEGAAFSYYSKAAEQGVPKAQARLGVALMAGSHGMERDVVRGETWLRRAALGGDAEAAATLGDLYGRGGDLPPNYVEAVSWYQQAAKAGHAAASYTLGTLFKEGVGVARDEREAERWFRLAVEQGHNHATIDLSNMLLQGQASSDISADLIQVYRTKAEQGDALSAFNLAVCLIQGVGTEQSYKSDAEALRWLRIAADKIVNAQYWYGILTLHGRGTDKNPEAGRAWLRKAAEAGMTDAQVAYADLLVNGTGGPMDHQQALELYKKAAAQGHVWGMFSLGAMYGGGHDVPEDLVAAQQWFRKAAEKNNPPAQLMMGRYLAAGRAGEQDTEQAKIWYKKAAAQGISEAAAELANLEAAEAETRVPAASHDG</sequence>
<reference evidence="1 2" key="1">
    <citation type="submission" date="2022-11" db="EMBL/GenBank/DDBJ databases">
        <title>Genome sequencing of Acetobacter type strain.</title>
        <authorList>
            <person name="Heo J."/>
            <person name="Lee D."/>
            <person name="Han B.-H."/>
            <person name="Hong S.-B."/>
            <person name="Kwon S.-W."/>
        </authorList>
    </citation>
    <scope>NUCLEOTIDE SEQUENCE [LARGE SCALE GENOMIC DNA]</scope>
    <source>
        <strain evidence="1 2">KACC 21253</strain>
    </source>
</reference>
<organism evidence="1 2">
    <name type="scientific">Acetobacter thailandicus</name>
    <dbReference type="NCBI Taxonomy" id="1502842"/>
    <lineage>
        <taxon>Bacteria</taxon>
        <taxon>Pseudomonadati</taxon>
        <taxon>Pseudomonadota</taxon>
        <taxon>Alphaproteobacteria</taxon>
        <taxon>Acetobacterales</taxon>
        <taxon>Acetobacteraceae</taxon>
        <taxon>Acetobacter</taxon>
    </lineage>
</organism>
<dbReference type="PANTHER" id="PTHR11102:SF160">
    <property type="entry name" value="ERAD-ASSOCIATED E3 UBIQUITIN-PROTEIN LIGASE COMPONENT HRD3"/>
    <property type="match status" value="1"/>
</dbReference>
<dbReference type="SUPFAM" id="SSF81901">
    <property type="entry name" value="HCP-like"/>
    <property type="match status" value="4"/>
</dbReference>
<dbReference type="Pfam" id="PF08238">
    <property type="entry name" value="Sel1"/>
    <property type="match status" value="13"/>
</dbReference>
<dbReference type="SMART" id="SM00671">
    <property type="entry name" value="SEL1"/>
    <property type="match status" value="13"/>
</dbReference>